<dbReference type="RefSeq" id="WP_345031798.1">
    <property type="nucleotide sequence ID" value="NZ_BAABEY010000033.1"/>
</dbReference>
<evidence type="ECO:0000313" key="4">
    <source>
        <dbReference type="EMBL" id="GAA4445096.1"/>
    </source>
</evidence>
<reference evidence="5" key="1">
    <citation type="journal article" date="2019" name="Int. J. Syst. Evol. Microbiol.">
        <title>The Global Catalogue of Microorganisms (GCM) 10K type strain sequencing project: providing services to taxonomists for standard genome sequencing and annotation.</title>
        <authorList>
            <consortium name="The Broad Institute Genomics Platform"/>
            <consortium name="The Broad Institute Genome Sequencing Center for Infectious Disease"/>
            <person name="Wu L."/>
            <person name="Ma J."/>
        </authorList>
    </citation>
    <scope>NUCLEOTIDE SEQUENCE [LARGE SCALE GENOMIC DNA]</scope>
    <source>
        <strain evidence="5">JCM 31920</strain>
    </source>
</reference>
<dbReference type="InterPro" id="IPR012373">
    <property type="entry name" value="Ferrdict_sens_TM"/>
</dbReference>
<keyword evidence="5" id="KW-1185">Reference proteome</keyword>
<gene>
    <name evidence="4" type="ORF">GCM10023091_36170</name>
</gene>
<organism evidence="4 5">
    <name type="scientific">Ravibacter arvi</name>
    <dbReference type="NCBI Taxonomy" id="2051041"/>
    <lineage>
        <taxon>Bacteria</taxon>
        <taxon>Pseudomonadati</taxon>
        <taxon>Bacteroidota</taxon>
        <taxon>Cytophagia</taxon>
        <taxon>Cytophagales</taxon>
        <taxon>Spirosomataceae</taxon>
        <taxon>Ravibacter</taxon>
    </lineage>
</organism>
<dbReference type="InterPro" id="IPR032508">
    <property type="entry name" value="FecR_C"/>
</dbReference>
<dbReference type="InterPro" id="IPR006860">
    <property type="entry name" value="FecR"/>
</dbReference>
<keyword evidence="1" id="KW-1133">Transmembrane helix</keyword>
<keyword evidence="1" id="KW-0472">Membrane</keyword>
<dbReference type="Gene3D" id="3.55.50.30">
    <property type="match status" value="1"/>
</dbReference>
<accession>A0ABP8M5Z3</accession>
<evidence type="ECO:0008006" key="6">
    <source>
        <dbReference type="Google" id="ProtNLM"/>
    </source>
</evidence>
<dbReference type="Pfam" id="PF16344">
    <property type="entry name" value="FecR_C"/>
    <property type="match status" value="1"/>
</dbReference>
<feature type="transmembrane region" description="Helical" evidence="1">
    <location>
        <begin position="93"/>
        <end position="110"/>
    </location>
</feature>
<evidence type="ECO:0000259" key="3">
    <source>
        <dbReference type="Pfam" id="PF16344"/>
    </source>
</evidence>
<sequence>MKRSVDKETLFDFFEGKTSSIQLKMIEEWLLEPGNNDRYYQYLDEWESRHIQFLPDETSAFEKYRSVLKGNMPATPDSEVIRRRKNWTGARRFRIPMAAALLLAIALFGWRDQILYYEYQNPFGKTKPFRLSDGTQVVLNADSRLCVPRFGFSEDARRVILEGEAEFHVTHTPNSSRFIVEMRDGYAVEVLGTRFVAFARNRTKRVFLAEGKVKMKLPEGRQIYMKPGNLFEVSDRKPLALTTPEKPQQYLAWKTHQFYFDNTPLSEVARQMEERFGVVIEIADSTLKEKKLGGIYEAQSPDDLLQILNELYNLDISQNNQRIELRSGSNL</sequence>
<dbReference type="PANTHER" id="PTHR30273">
    <property type="entry name" value="PERIPLASMIC SIGNAL SENSOR AND SIGMA FACTOR ACTIVATOR FECR-RELATED"/>
    <property type="match status" value="1"/>
</dbReference>
<dbReference type="Proteomes" id="UP001501508">
    <property type="component" value="Unassembled WGS sequence"/>
</dbReference>
<feature type="domain" description="FecR protein" evidence="2">
    <location>
        <begin position="129"/>
        <end position="214"/>
    </location>
</feature>
<dbReference type="PIRSF" id="PIRSF018266">
    <property type="entry name" value="FecR"/>
    <property type="match status" value="1"/>
</dbReference>
<proteinExistence type="predicted"/>
<evidence type="ECO:0000313" key="5">
    <source>
        <dbReference type="Proteomes" id="UP001501508"/>
    </source>
</evidence>
<dbReference type="PANTHER" id="PTHR30273:SF2">
    <property type="entry name" value="PROTEIN FECR"/>
    <property type="match status" value="1"/>
</dbReference>
<keyword evidence="1" id="KW-0812">Transmembrane</keyword>
<feature type="domain" description="Protein FecR C-terminal" evidence="3">
    <location>
        <begin position="257"/>
        <end position="323"/>
    </location>
</feature>
<comment type="caution">
    <text evidence="4">The sequence shown here is derived from an EMBL/GenBank/DDBJ whole genome shotgun (WGS) entry which is preliminary data.</text>
</comment>
<evidence type="ECO:0000256" key="1">
    <source>
        <dbReference type="SAM" id="Phobius"/>
    </source>
</evidence>
<evidence type="ECO:0000259" key="2">
    <source>
        <dbReference type="Pfam" id="PF04773"/>
    </source>
</evidence>
<name>A0ABP8M5Z3_9BACT</name>
<dbReference type="Pfam" id="PF04773">
    <property type="entry name" value="FecR"/>
    <property type="match status" value="1"/>
</dbReference>
<dbReference type="EMBL" id="BAABEY010000033">
    <property type="protein sequence ID" value="GAA4445096.1"/>
    <property type="molecule type" value="Genomic_DNA"/>
</dbReference>
<protein>
    <recommendedName>
        <fullName evidence="6">FecR family protein</fullName>
    </recommendedName>
</protein>
<dbReference type="Gene3D" id="2.60.120.1440">
    <property type="match status" value="1"/>
</dbReference>